<feature type="compositionally biased region" description="Low complexity" evidence="1">
    <location>
        <begin position="364"/>
        <end position="376"/>
    </location>
</feature>
<proteinExistence type="predicted"/>
<feature type="compositionally biased region" description="Acidic residues" evidence="1">
    <location>
        <begin position="379"/>
        <end position="413"/>
    </location>
</feature>
<evidence type="ECO:0000313" key="2">
    <source>
        <dbReference type="EMBL" id="CAF0836147.1"/>
    </source>
</evidence>
<gene>
    <name evidence="2" type="ORF">OVA965_LOCUS6402</name>
    <name evidence="3" type="ORF">TMI583_LOCUS6398</name>
</gene>
<reference evidence="2" key="1">
    <citation type="submission" date="2021-02" db="EMBL/GenBank/DDBJ databases">
        <authorList>
            <person name="Nowell W R."/>
        </authorList>
    </citation>
    <scope>NUCLEOTIDE SEQUENCE</scope>
</reference>
<dbReference type="AlphaFoldDB" id="A0A8S2D905"/>
<comment type="caution">
    <text evidence="2">The sequence shown here is derived from an EMBL/GenBank/DDBJ whole genome shotgun (WGS) entry which is preliminary data.</text>
</comment>
<accession>A0A8S2D905</accession>
<dbReference type="EMBL" id="CAJOBA010001922">
    <property type="protein sequence ID" value="CAF3620974.1"/>
    <property type="molecule type" value="Genomic_DNA"/>
</dbReference>
<feature type="region of interest" description="Disordered" evidence="1">
    <location>
        <begin position="1"/>
        <end position="96"/>
    </location>
</feature>
<organism evidence="2 4">
    <name type="scientific">Didymodactylos carnosus</name>
    <dbReference type="NCBI Taxonomy" id="1234261"/>
    <lineage>
        <taxon>Eukaryota</taxon>
        <taxon>Metazoa</taxon>
        <taxon>Spiralia</taxon>
        <taxon>Gnathifera</taxon>
        <taxon>Rotifera</taxon>
        <taxon>Eurotatoria</taxon>
        <taxon>Bdelloidea</taxon>
        <taxon>Philodinida</taxon>
        <taxon>Philodinidae</taxon>
        <taxon>Didymodactylos</taxon>
    </lineage>
</organism>
<evidence type="ECO:0000256" key="1">
    <source>
        <dbReference type="SAM" id="MobiDB-lite"/>
    </source>
</evidence>
<feature type="compositionally biased region" description="Polar residues" evidence="1">
    <location>
        <begin position="57"/>
        <end position="68"/>
    </location>
</feature>
<feature type="non-terminal residue" evidence="2">
    <location>
        <position position="1"/>
    </location>
</feature>
<feature type="compositionally biased region" description="Polar residues" evidence="1">
    <location>
        <begin position="144"/>
        <end position="172"/>
    </location>
</feature>
<dbReference type="Proteomes" id="UP000677228">
    <property type="component" value="Unassembled WGS sequence"/>
</dbReference>
<protein>
    <submittedName>
        <fullName evidence="2">Uncharacterized protein</fullName>
    </submittedName>
</protein>
<dbReference type="Proteomes" id="UP000682733">
    <property type="component" value="Unassembled WGS sequence"/>
</dbReference>
<feature type="region of interest" description="Disordered" evidence="1">
    <location>
        <begin position="361"/>
        <end position="413"/>
    </location>
</feature>
<evidence type="ECO:0000313" key="3">
    <source>
        <dbReference type="EMBL" id="CAF3620974.1"/>
    </source>
</evidence>
<dbReference type="EMBL" id="CAJNOK010001922">
    <property type="protein sequence ID" value="CAF0836147.1"/>
    <property type="molecule type" value="Genomic_DNA"/>
</dbReference>
<feature type="region of interest" description="Disordered" evidence="1">
    <location>
        <begin position="130"/>
        <end position="186"/>
    </location>
</feature>
<feature type="compositionally biased region" description="Low complexity" evidence="1">
    <location>
        <begin position="69"/>
        <end position="81"/>
    </location>
</feature>
<feature type="compositionally biased region" description="Acidic residues" evidence="1">
    <location>
        <begin position="131"/>
        <end position="143"/>
    </location>
</feature>
<name>A0A8S2D905_9BILA</name>
<sequence length="413" mass="47097">ICTEDSHSYRRSNFSSPPRPLHSLLDDEASISRPRPSLSERLGLKNDDSDENEDESTPYSPSHPITKNSQSLSVPSLSSSSFVNDPKQEPIHSSLNDRIIRNPQLSLLESTLSVSSVDRKSIMDLLGDHTSEDEEEGTADDENQPYSPSQLDSTTMEQLSSSTSTDLVPSPQQHHHQLSKRTSATHQTPLTFHGLPMISSAADEPRQIPIHGEAPVVDPRIKIYSNRLKSKVRQLCLERLEQSKSNSDRAQLFDELDTLVECHGKRLYWYRVICFLQNIQTQPKACSSYIRELNKLLILTPTLSKLLKVKQRYPKKIPIDDVSPLVDPRINSSFYLKPQSILMKSLQYDSLDVDKPILDSEDIQSQPYMQQPQQHPNENDDSENDMNENDFDQEEMDIEEEEEEREGDQNDEE</sequence>
<evidence type="ECO:0000313" key="4">
    <source>
        <dbReference type="Proteomes" id="UP000677228"/>
    </source>
</evidence>